<dbReference type="InterPro" id="IPR007530">
    <property type="entry name" value="Aminoglycoside_adenylylTfrase"/>
</dbReference>
<dbReference type="EMBL" id="CP063304">
    <property type="protein sequence ID" value="QOV20680.1"/>
    <property type="molecule type" value="Genomic_DNA"/>
</dbReference>
<dbReference type="SUPFAM" id="SSF81301">
    <property type="entry name" value="Nucleotidyltransferase"/>
    <property type="match status" value="1"/>
</dbReference>
<name>A0A7M2RMV3_9FIRM</name>
<evidence type="ECO:0000313" key="1">
    <source>
        <dbReference type="EMBL" id="QOV20680.1"/>
    </source>
</evidence>
<dbReference type="KEGG" id="bliq:INP51_07045"/>
<accession>A0A7M2RMV3</accession>
<keyword evidence="1" id="KW-0808">Transferase</keyword>
<keyword evidence="1" id="KW-0548">Nucleotidyltransferase</keyword>
<dbReference type="Pfam" id="PF04439">
    <property type="entry name" value="Adenyl_transf"/>
    <property type="match status" value="1"/>
</dbReference>
<dbReference type="InterPro" id="IPR043519">
    <property type="entry name" value="NT_sf"/>
</dbReference>
<dbReference type="PIRSF" id="PIRSF000812">
    <property type="entry name" value="AAD"/>
    <property type="match status" value="1"/>
</dbReference>
<dbReference type="Gene3D" id="1.20.120.330">
    <property type="entry name" value="Nucleotidyltransferases domain 2"/>
    <property type="match status" value="1"/>
</dbReference>
<dbReference type="RefSeq" id="WP_193736994.1">
    <property type="nucleotide sequence ID" value="NZ_CP063304.1"/>
</dbReference>
<dbReference type="Gene3D" id="3.30.460.10">
    <property type="entry name" value="Beta Polymerase, domain 2"/>
    <property type="match status" value="1"/>
</dbReference>
<dbReference type="Proteomes" id="UP000593601">
    <property type="component" value="Chromosome"/>
</dbReference>
<keyword evidence="2" id="KW-1185">Reference proteome</keyword>
<reference evidence="1 2" key="1">
    <citation type="submission" date="2020-10" db="EMBL/GenBank/DDBJ databases">
        <title>Blautia liquoris sp.nov., isolated from the mud in a fermentation cellar used for the production of Chinese strong-flavoured liquor.</title>
        <authorList>
            <person name="Lu L."/>
        </authorList>
    </citation>
    <scope>NUCLEOTIDE SEQUENCE [LARGE SCALE GENOMIC DNA]</scope>
    <source>
        <strain evidence="1 2">LZLJ-3</strain>
    </source>
</reference>
<protein>
    <submittedName>
        <fullName evidence="1">Aminoglycoside 6-adenylyltransferase</fullName>
    </submittedName>
</protein>
<sequence length="280" mass="33402">MRSEKEMYELILSVAEKDERVRIVGMNGSRTNPNVPKDDFQDYDIVYVVTDMQSFLDHPSWIDIFGQRVILQMPEAMDLYPPELGNWFSYLMLFEDETRIDLILVPIEELNKYLQNDKLIKILLDKDHRVPVLPPSTDKDYWVQRPTAAYFDDCCNEFWWLSTYVVKGLCREEFPYAIDHLTNMRNQLYTMLSWQVGIEIDFSASMGKNFKYLKNYLSAGVWKEVMKTYQNDTKENIWSSFWKCCELFRNASTGVALQMEFKYPEYDEKVTRYLEEKNEK</sequence>
<proteinExistence type="predicted"/>
<dbReference type="AlphaFoldDB" id="A0A7M2RMV3"/>
<gene>
    <name evidence="1" type="ORF">INP51_07045</name>
</gene>
<dbReference type="SUPFAM" id="SSF81631">
    <property type="entry name" value="PAP/OAS1 substrate-binding domain"/>
    <property type="match status" value="1"/>
</dbReference>
<evidence type="ECO:0000313" key="2">
    <source>
        <dbReference type="Proteomes" id="UP000593601"/>
    </source>
</evidence>
<dbReference type="GO" id="GO:0016779">
    <property type="term" value="F:nucleotidyltransferase activity"/>
    <property type="evidence" value="ECO:0007669"/>
    <property type="project" value="UniProtKB-KW"/>
</dbReference>
<organism evidence="1 2">
    <name type="scientific">Blautia liquoris</name>
    <dbReference type="NCBI Taxonomy" id="2779518"/>
    <lineage>
        <taxon>Bacteria</taxon>
        <taxon>Bacillati</taxon>
        <taxon>Bacillota</taxon>
        <taxon>Clostridia</taxon>
        <taxon>Lachnospirales</taxon>
        <taxon>Lachnospiraceae</taxon>
        <taxon>Blautia</taxon>
    </lineage>
</organism>